<evidence type="ECO:0000313" key="4">
    <source>
        <dbReference type="EMBL" id="CAD9365536.1"/>
    </source>
</evidence>
<protein>
    <recommendedName>
        <fullName evidence="5">HVA22-like protein</fullName>
    </recommendedName>
</protein>
<keyword evidence="3" id="KW-0472">Membrane</keyword>
<feature type="transmembrane region" description="Helical" evidence="3">
    <location>
        <begin position="38"/>
        <end position="56"/>
    </location>
</feature>
<dbReference type="Pfam" id="PF03134">
    <property type="entry name" value="TB2_DP1_HVA22"/>
    <property type="match status" value="1"/>
</dbReference>
<accession>A0A7S2AEQ7</accession>
<dbReference type="PANTHER" id="PTHR12300">
    <property type="entry name" value="HVA22-LIKE PROTEINS"/>
    <property type="match status" value="1"/>
</dbReference>
<dbReference type="EMBL" id="HBGQ01003860">
    <property type="protein sequence ID" value="CAD9365536.1"/>
    <property type="molecule type" value="Transcribed_RNA"/>
</dbReference>
<feature type="region of interest" description="Disordered" evidence="2">
    <location>
        <begin position="126"/>
        <end position="147"/>
    </location>
</feature>
<evidence type="ECO:0000256" key="2">
    <source>
        <dbReference type="SAM" id="MobiDB-lite"/>
    </source>
</evidence>
<sequence length="147" mass="17128">MVISILPFPQTLVAFAQFGYPLVCYLEKAKSGATLRDLDYVQWTMYWVICAVWMFLEWNLLFFLVDYFPLYLELKLVVLTWLLHPEYLGAAYLWYGKLQKLHKPLDEGHYSKIIGAMEKAKVPEAAKSKPVEASNKEEVIEDMLKSK</sequence>
<evidence type="ECO:0000256" key="1">
    <source>
        <dbReference type="RuleBase" id="RU362006"/>
    </source>
</evidence>
<gene>
    <name evidence="4" type="ORF">AAND1436_LOCUS1994</name>
</gene>
<dbReference type="GO" id="GO:0016020">
    <property type="term" value="C:membrane"/>
    <property type="evidence" value="ECO:0007669"/>
    <property type="project" value="UniProtKB-SubCell"/>
</dbReference>
<comment type="similarity">
    <text evidence="1">Belongs to the DP1 family.</text>
</comment>
<comment type="subcellular location">
    <subcellularLocation>
        <location evidence="1">Membrane</location>
        <topology evidence="1">Multi-pass membrane protein</topology>
    </subcellularLocation>
</comment>
<evidence type="ECO:0000256" key="3">
    <source>
        <dbReference type="SAM" id="Phobius"/>
    </source>
</evidence>
<keyword evidence="3" id="KW-0812">Transmembrane</keyword>
<dbReference type="InterPro" id="IPR004345">
    <property type="entry name" value="TB2_DP1_HVA22"/>
</dbReference>
<keyword evidence="3" id="KW-1133">Transmembrane helix</keyword>
<organism evidence="4">
    <name type="scientific">Alexandrium andersonii</name>
    <dbReference type="NCBI Taxonomy" id="327968"/>
    <lineage>
        <taxon>Eukaryota</taxon>
        <taxon>Sar</taxon>
        <taxon>Alveolata</taxon>
        <taxon>Dinophyceae</taxon>
        <taxon>Gonyaulacales</taxon>
        <taxon>Pyrocystaceae</taxon>
        <taxon>Alexandrium</taxon>
    </lineage>
</organism>
<dbReference type="AlphaFoldDB" id="A0A7S2AEQ7"/>
<evidence type="ECO:0008006" key="5">
    <source>
        <dbReference type="Google" id="ProtNLM"/>
    </source>
</evidence>
<reference evidence="4" key="1">
    <citation type="submission" date="2021-01" db="EMBL/GenBank/DDBJ databases">
        <authorList>
            <person name="Corre E."/>
            <person name="Pelletier E."/>
            <person name="Niang G."/>
            <person name="Scheremetjew M."/>
            <person name="Finn R."/>
            <person name="Kale V."/>
            <person name="Holt S."/>
            <person name="Cochrane G."/>
            <person name="Meng A."/>
            <person name="Brown T."/>
            <person name="Cohen L."/>
        </authorList>
    </citation>
    <scope>NUCLEOTIDE SEQUENCE</scope>
    <source>
        <strain evidence="4">CCMP2222</strain>
    </source>
</reference>
<name>A0A7S2AEQ7_9DINO</name>
<proteinExistence type="inferred from homology"/>